<proteinExistence type="inferred from homology"/>
<feature type="transmembrane region" description="Helical" evidence="9">
    <location>
        <begin position="97"/>
        <end position="116"/>
    </location>
</feature>
<protein>
    <recommendedName>
        <fullName evidence="8">Quinate transporter</fullName>
    </recommendedName>
</protein>
<dbReference type="Proteomes" id="UP000813427">
    <property type="component" value="Unassembled WGS sequence"/>
</dbReference>
<keyword evidence="3" id="KW-0813">Transport</keyword>
<dbReference type="PANTHER" id="PTHR48022">
    <property type="entry name" value="PLASTIDIC GLUCOSE TRANSPORTER 4"/>
    <property type="match status" value="1"/>
</dbReference>
<dbReference type="GO" id="GO:0016020">
    <property type="term" value="C:membrane"/>
    <property type="evidence" value="ECO:0007669"/>
    <property type="project" value="UniProtKB-SubCell"/>
</dbReference>
<comment type="subcellular location">
    <subcellularLocation>
        <location evidence="1">Membrane</location>
        <topology evidence="1">Multi-pass membrane protein</topology>
    </subcellularLocation>
</comment>
<dbReference type="PROSITE" id="PS50850">
    <property type="entry name" value="MFS"/>
    <property type="match status" value="1"/>
</dbReference>
<dbReference type="GO" id="GO:0005351">
    <property type="term" value="F:carbohydrate:proton symporter activity"/>
    <property type="evidence" value="ECO:0007669"/>
    <property type="project" value="TreeGrafter"/>
</dbReference>
<feature type="transmembrane region" description="Helical" evidence="9">
    <location>
        <begin position="122"/>
        <end position="145"/>
    </location>
</feature>
<dbReference type="InterPro" id="IPR050360">
    <property type="entry name" value="MFS_Sugar_Transporters"/>
</dbReference>
<keyword evidence="6 9" id="KW-1133">Transmembrane helix</keyword>
<accession>A0A8K0RJB1</accession>
<evidence type="ECO:0000256" key="1">
    <source>
        <dbReference type="ARBA" id="ARBA00004141"/>
    </source>
</evidence>
<dbReference type="AlphaFoldDB" id="A0A8K0RJB1"/>
<dbReference type="Gene3D" id="1.20.1250.20">
    <property type="entry name" value="MFS general substrate transporter like domains"/>
    <property type="match status" value="1"/>
</dbReference>
<gene>
    <name evidence="11" type="ORF">BKA59DRAFT_518437</name>
</gene>
<dbReference type="EMBL" id="JAGPXF010000009">
    <property type="protein sequence ID" value="KAH7231170.1"/>
    <property type="molecule type" value="Genomic_DNA"/>
</dbReference>
<comment type="caution">
    <text evidence="11">The sequence shown here is derived from an EMBL/GenBank/DDBJ whole genome shotgun (WGS) entry which is preliminary data.</text>
</comment>
<dbReference type="InterPro" id="IPR036259">
    <property type="entry name" value="MFS_trans_sf"/>
</dbReference>
<evidence type="ECO:0000313" key="11">
    <source>
        <dbReference type="EMBL" id="KAH7231170.1"/>
    </source>
</evidence>
<keyword evidence="12" id="KW-1185">Reference proteome</keyword>
<dbReference type="SUPFAM" id="SSF103473">
    <property type="entry name" value="MFS general substrate transporter"/>
    <property type="match status" value="1"/>
</dbReference>
<feature type="domain" description="Major facilitator superfamily (MFS) profile" evidence="10">
    <location>
        <begin position="23"/>
        <end position="153"/>
    </location>
</feature>
<dbReference type="Pfam" id="PF00083">
    <property type="entry name" value="Sugar_tr"/>
    <property type="match status" value="1"/>
</dbReference>
<evidence type="ECO:0000256" key="4">
    <source>
        <dbReference type="ARBA" id="ARBA00022692"/>
    </source>
</evidence>
<evidence type="ECO:0000256" key="8">
    <source>
        <dbReference type="ARBA" id="ARBA00043213"/>
    </source>
</evidence>
<dbReference type="InterPro" id="IPR020846">
    <property type="entry name" value="MFS_dom"/>
</dbReference>
<name>A0A8K0RJB1_9HYPO</name>
<keyword evidence="4 9" id="KW-0812">Transmembrane</keyword>
<dbReference type="OrthoDB" id="508119at2759"/>
<evidence type="ECO:0000256" key="6">
    <source>
        <dbReference type="ARBA" id="ARBA00022989"/>
    </source>
</evidence>
<evidence type="ECO:0000256" key="9">
    <source>
        <dbReference type="SAM" id="Phobius"/>
    </source>
</evidence>
<evidence type="ECO:0000313" key="12">
    <source>
        <dbReference type="Proteomes" id="UP000813427"/>
    </source>
</evidence>
<evidence type="ECO:0000256" key="3">
    <source>
        <dbReference type="ARBA" id="ARBA00022448"/>
    </source>
</evidence>
<comment type="similarity">
    <text evidence="2">Belongs to the major facilitator superfamily. Sugar transporter (TC 2.A.1.1) family.</text>
</comment>
<dbReference type="PRINTS" id="PR00171">
    <property type="entry name" value="SUGRTRNSPORT"/>
</dbReference>
<dbReference type="InterPro" id="IPR003663">
    <property type="entry name" value="Sugar/inositol_transpt"/>
</dbReference>
<keyword evidence="5" id="KW-0672">Quinate metabolism</keyword>
<reference evidence="11" key="1">
    <citation type="journal article" date="2021" name="Nat. Commun.">
        <title>Genetic determinants of endophytism in the Arabidopsis root mycobiome.</title>
        <authorList>
            <person name="Mesny F."/>
            <person name="Miyauchi S."/>
            <person name="Thiergart T."/>
            <person name="Pickel B."/>
            <person name="Atanasova L."/>
            <person name="Karlsson M."/>
            <person name="Huettel B."/>
            <person name="Barry K.W."/>
            <person name="Haridas S."/>
            <person name="Chen C."/>
            <person name="Bauer D."/>
            <person name="Andreopoulos W."/>
            <person name="Pangilinan J."/>
            <person name="LaButti K."/>
            <person name="Riley R."/>
            <person name="Lipzen A."/>
            <person name="Clum A."/>
            <person name="Drula E."/>
            <person name="Henrissat B."/>
            <person name="Kohler A."/>
            <person name="Grigoriev I.V."/>
            <person name="Martin F.M."/>
            <person name="Hacquard S."/>
        </authorList>
    </citation>
    <scope>NUCLEOTIDE SEQUENCE</scope>
    <source>
        <strain evidence="11">MPI-SDFR-AT-0068</strain>
    </source>
</reference>
<dbReference type="InterPro" id="IPR005828">
    <property type="entry name" value="MFS_sugar_transport-like"/>
</dbReference>
<organism evidence="11 12">
    <name type="scientific">Fusarium tricinctum</name>
    <dbReference type="NCBI Taxonomy" id="61284"/>
    <lineage>
        <taxon>Eukaryota</taxon>
        <taxon>Fungi</taxon>
        <taxon>Dikarya</taxon>
        <taxon>Ascomycota</taxon>
        <taxon>Pezizomycotina</taxon>
        <taxon>Sordariomycetes</taxon>
        <taxon>Hypocreomycetidae</taxon>
        <taxon>Hypocreales</taxon>
        <taxon>Nectriaceae</taxon>
        <taxon>Fusarium</taxon>
        <taxon>Fusarium tricinctum species complex</taxon>
    </lineage>
</organism>
<sequence>MARINGQTSDAPREVHNWRIYDLAICASMGSAMFGYDSAFIGGTMALPPFQSRFRLSDISGTTLASLKANIVSTLQAEYFFGAILCHGATKRLGRKYTLVACGIIFDVGVVLQLVSSGRIGFIYAGRAITGLAVGASSLLVPVYVSECSPPAV</sequence>
<evidence type="ECO:0000256" key="7">
    <source>
        <dbReference type="ARBA" id="ARBA00023136"/>
    </source>
</evidence>
<evidence type="ECO:0000256" key="2">
    <source>
        <dbReference type="ARBA" id="ARBA00010992"/>
    </source>
</evidence>
<evidence type="ECO:0000259" key="10">
    <source>
        <dbReference type="PROSITE" id="PS50850"/>
    </source>
</evidence>
<keyword evidence="7 9" id="KW-0472">Membrane</keyword>
<evidence type="ECO:0000256" key="5">
    <source>
        <dbReference type="ARBA" id="ARBA00022911"/>
    </source>
</evidence>
<dbReference type="PANTHER" id="PTHR48022:SF34">
    <property type="entry name" value="MAJOR FACILITATOR SUPERFAMILY (MFS) PROFILE DOMAIN-CONTAINING PROTEIN-RELATED"/>
    <property type="match status" value="1"/>
</dbReference>
<feature type="transmembrane region" description="Helical" evidence="9">
    <location>
        <begin position="20"/>
        <end position="47"/>
    </location>
</feature>